<dbReference type="GeneID" id="104715826"/>
<dbReference type="InterPro" id="IPR035897">
    <property type="entry name" value="Toll_tir_struct_dom_sf"/>
</dbReference>
<evidence type="ECO:0000313" key="2">
    <source>
        <dbReference type="Proteomes" id="UP000694864"/>
    </source>
</evidence>
<dbReference type="SMART" id="SM00255">
    <property type="entry name" value="TIR"/>
    <property type="match status" value="1"/>
</dbReference>
<dbReference type="Gene3D" id="3.40.50.300">
    <property type="entry name" value="P-loop containing nucleotide triphosphate hydrolases"/>
    <property type="match status" value="1"/>
</dbReference>
<organism evidence="2 3">
    <name type="scientific">Camelina sativa</name>
    <name type="common">False flax</name>
    <name type="synonym">Myagrum sativum</name>
    <dbReference type="NCBI Taxonomy" id="90675"/>
    <lineage>
        <taxon>Eukaryota</taxon>
        <taxon>Viridiplantae</taxon>
        <taxon>Streptophyta</taxon>
        <taxon>Embryophyta</taxon>
        <taxon>Tracheophyta</taxon>
        <taxon>Spermatophyta</taxon>
        <taxon>Magnoliopsida</taxon>
        <taxon>eudicotyledons</taxon>
        <taxon>Gunneridae</taxon>
        <taxon>Pentapetalae</taxon>
        <taxon>rosids</taxon>
        <taxon>malvids</taxon>
        <taxon>Brassicales</taxon>
        <taxon>Brassicaceae</taxon>
        <taxon>Camelineae</taxon>
        <taxon>Camelina</taxon>
    </lineage>
</organism>
<evidence type="ECO:0000313" key="3">
    <source>
        <dbReference type="RefSeq" id="XP_010431500.1"/>
    </source>
</evidence>
<name>A0ABM0TU73_CAMSA</name>
<dbReference type="Pfam" id="PF01582">
    <property type="entry name" value="TIR"/>
    <property type="match status" value="1"/>
</dbReference>
<reference evidence="2" key="1">
    <citation type="journal article" date="2014" name="Nat. Commun.">
        <title>The emerging biofuel crop Camelina sativa retains a highly undifferentiated hexaploid genome structure.</title>
        <authorList>
            <person name="Kagale S."/>
            <person name="Koh C."/>
            <person name="Nixon J."/>
            <person name="Bollina V."/>
            <person name="Clarke W.E."/>
            <person name="Tuteja R."/>
            <person name="Spillane C."/>
            <person name="Robinson S.J."/>
            <person name="Links M.G."/>
            <person name="Clarke C."/>
            <person name="Higgins E.E."/>
            <person name="Huebert T."/>
            <person name="Sharpe A.G."/>
            <person name="Parkin I.A."/>
        </authorList>
    </citation>
    <scope>NUCLEOTIDE SEQUENCE [LARGE SCALE GENOMIC DNA]</scope>
    <source>
        <strain evidence="2">cv. DH55</strain>
    </source>
</reference>
<dbReference type="Gene3D" id="1.10.8.430">
    <property type="entry name" value="Helical domain of apoptotic protease-activating factors"/>
    <property type="match status" value="1"/>
</dbReference>
<dbReference type="PANTHER" id="PTHR11017:SF564">
    <property type="entry name" value="DISEASE RESISTANCE PROTEIN (TIR-NBS CLASS)"/>
    <property type="match status" value="1"/>
</dbReference>
<keyword evidence="2" id="KW-1185">Reference proteome</keyword>
<accession>A0ABM0TU73</accession>
<dbReference type="Proteomes" id="UP000694864">
    <property type="component" value="Chromosome 9"/>
</dbReference>
<reference evidence="3" key="2">
    <citation type="submission" date="2025-08" db="UniProtKB">
        <authorList>
            <consortium name="RefSeq"/>
        </authorList>
    </citation>
    <scope>IDENTIFICATION</scope>
    <source>
        <tissue evidence="3">Leaf</tissue>
    </source>
</reference>
<evidence type="ECO:0000259" key="1">
    <source>
        <dbReference type="PROSITE" id="PS50104"/>
    </source>
</evidence>
<dbReference type="InterPro" id="IPR002182">
    <property type="entry name" value="NB-ARC"/>
</dbReference>
<dbReference type="InterPro" id="IPR044974">
    <property type="entry name" value="Disease_R_plants"/>
</dbReference>
<gene>
    <name evidence="3" type="primary">LOC104715826</name>
</gene>
<dbReference type="SUPFAM" id="SSF52200">
    <property type="entry name" value="Toll/Interleukin receptor TIR domain"/>
    <property type="match status" value="1"/>
</dbReference>
<protein>
    <submittedName>
        <fullName evidence="3">Disease resistance protein RML1A-like</fullName>
    </submittedName>
</protein>
<dbReference type="Pfam" id="PF00931">
    <property type="entry name" value="NB-ARC"/>
    <property type="match status" value="1"/>
</dbReference>
<dbReference type="Gene3D" id="3.40.50.10140">
    <property type="entry name" value="Toll/interleukin-1 receptor homology (TIR) domain"/>
    <property type="match status" value="1"/>
</dbReference>
<sequence>MRYDVFLSFSGEYIRKTFLSHLLRSLNRKGIRAATSAESYPMYNQAIEQCLVAISLISENYTSLDLWVDELAKIIKCAEDRTLTAVPVFLQVHPSDVLRVVSLAEEFADRNGPRIIILETVKHWLCDHLIRNSGFDSRHWEDDSKLVDKITSFVADTLMSSKISSPSPSLKWGTPKLPSSLGGLKDIGTKKKGFVHHSKLSGATELSKYKATQKKAFAHHSKPFEGMYSPTYCLKRPAEEVCELLCAYSTKEIGIIGIHGMEGVGKTILAKYIYEVISPQFQHHIFIDDLTKQEISSTPSLLEIFTTKTSFHGSNVIKELVGQRKILVVADSVDDIKQLQCILKEASLFGPGSRVIVITQDRSLLVQCGVKHIYEVMCPGYDEAIHIFSHFAFKQREPVSGFEGLTGRAVEVAGRIPLALKVLGSFLHGRNIGEWESTMCRLELSHDNFTSEIPRYVSADNFTSRRRPIIVEPPIDAYEANRFPSYCFTLN</sequence>
<feature type="domain" description="TIR" evidence="1">
    <location>
        <begin position="1"/>
        <end position="158"/>
    </location>
</feature>
<dbReference type="PROSITE" id="PS50104">
    <property type="entry name" value="TIR"/>
    <property type="match status" value="1"/>
</dbReference>
<dbReference type="PRINTS" id="PR00364">
    <property type="entry name" value="DISEASERSIST"/>
</dbReference>
<dbReference type="SUPFAM" id="SSF52540">
    <property type="entry name" value="P-loop containing nucleoside triphosphate hydrolases"/>
    <property type="match status" value="1"/>
</dbReference>
<dbReference type="RefSeq" id="XP_010431500.1">
    <property type="nucleotide sequence ID" value="XM_010433198.2"/>
</dbReference>
<dbReference type="InterPro" id="IPR042197">
    <property type="entry name" value="Apaf_helical"/>
</dbReference>
<dbReference type="InterPro" id="IPR000157">
    <property type="entry name" value="TIR_dom"/>
</dbReference>
<dbReference type="PANTHER" id="PTHR11017">
    <property type="entry name" value="LEUCINE-RICH REPEAT-CONTAINING PROTEIN"/>
    <property type="match status" value="1"/>
</dbReference>
<proteinExistence type="predicted"/>
<dbReference type="InterPro" id="IPR027417">
    <property type="entry name" value="P-loop_NTPase"/>
</dbReference>